<evidence type="ECO:0000313" key="1">
    <source>
        <dbReference type="EMBL" id="MBX08725.1"/>
    </source>
</evidence>
<organism evidence="1">
    <name type="scientific">Rhizophora mucronata</name>
    <name type="common">Asiatic mangrove</name>
    <dbReference type="NCBI Taxonomy" id="61149"/>
    <lineage>
        <taxon>Eukaryota</taxon>
        <taxon>Viridiplantae</taxon>
        <taxon>Streptophyta</taxon>
        <taxon>Embryophyta</taxon>
        <taxon>Tracheophyta</taxon>
        <taxon>Spermatophyta</taxon>
        <taxon>Magnoliopsida</taxon>
        <taxon>eudicotyledons</taxon>
        <taxon>Gunneridae</taxon>
        <taxon>Pentapetalae</taxon>
        <taxon>rosids</taxon>
        <taxon>fabids</taxon>
        <taxon>Malpighiales</taxon>
        <taxon>Rhizophoraceae</taxon>
        <taxon>Rhizophora</taxon>
    </lineage>
</organism>
<reference evidence="1" key="1">
    <citation type="submission" date="2018-02" db="EMBL/GenBank/DDBJ databases">
        <title>Rhizophora mucronata_Transcriptome.</title>
        <authorList>
            <person name="Meera S.P."/>
            <person name="Sreeshan A."/>
            <person name="Augustine A."/>
        </authorList>
    </citation>
    <scope>NUCLEOTIDE SEQUENCE</scope>
    <source>
        <tissue evidence="1">Leaf</tissue>
    </source>
</reference>
<name>A0A2P2KSL9_RHIMU</name>
<accession>A0A2P2KSL9</accession>
<protein>
    <submittedName>
        <fullName evidence="1">OTU domain-containing protein 5</fullName>
    </submittedName>
</protein>
<dbReference type="EMBL" id="GGEC01028241">
    <property type="protein sequence ID" value="MBX08725.1"/>
    <property type="molecule type" value="Transcribed_RNA"/>
</dbReference>
<dbReference type="AlphaFoldDB" id="A0A2P2KSL9"/>
<sequence length="55" mass="6290">MIGIVHQLGITIQTMTLAMKNLMIQSPLPHALAQEREKSIIIVLNFLMTMNWKVK</sequence>
<proteinExistence type="predicted"/>